<accession>A0ABR2WEE7</accession>
<evidence type="ECO:0000256" key="4">
    <source>
        <dbReference type="ARBA" id="ARBA00023054"/>
    </source>
</evidence>
<feature type="coiled-coil region" evidence="6">
    <location>
        <begin position="117"/>
        <end position="172"/>
    </location>
</feature>
<evidence type="ECO:0000256" key="5">
    <source>
        <dbReference type="ARBA" id="ARBA00023212"/>
    </source>
</evidence>
<evidence type="ECO:0000259" key="7">
    <source>
        <dbReference type="Pfam" id="PF05010"/>
    </source>
</evidence>
<dbReference type="Proteomes" id="UP001479436">
    <property type="component" value="Unassembled WGS sequence"/>
</dbReference>
<comment type="subcellular location">
    <subcellularLocation>
        <location evidence="1">Cytoplasm</location>
        <location evidence="1">Cytoskeleton</location>
    </subcellularLocation>
</comment>
<dbReference type="Pfam" id="PF05010">
    <property type="entry name" value="TACC_C"/>
    <property type="match status" value="1"/>
</dbReference>
<evidence type="ECO:0000256" key="2">
    <source>
        <dbReference type="ARBA" id="ARBA00009423"/>
    </source>
</evidence>
<reference evidence="8 9" key="1">
    <citation type="submission" date="2023-04" db="EMBL/GenBank/DDBJ databases">
        <title>Genome of Basidiobolus ranarum AG-B5.</title>
        <authorList>
            <person name="Stajich J.E."/>
            <person name="Carter-House D."/>
            <person name="Gryganskyi A."/>
        </authorList>
    </citation>
    <scope>NUCLEOTIDE SEQUENCE [LARGE SCALE GENOMIC DNA]</scope>
    <source>
        <strain evidence="8 9">AG-B5</strain>
    </source>
</reference>
<dbReference type="EMBL" id="JASJQH010002895">
    <property type="protein sequence ID" value="KAK9759873.1"/>
    <property type="molecule type" value="Genomic_DNA"/>
</dbReference>
<evidence type="ECO:0000256" key="1">
    <source>
        <dbReference type="ARBA" id="ARBA00004245"/>
    </source>
</evidence>
<comment type="similarity">
    <text evidence="2">Belongs to the TACC family.</text>
</comment>
<evidence type="ECO:0000256" key="6">
    <source>
        <dbReference type="SAM" id="Coils"/>
    </source>
</evidence>
<evidence type="ECO:0000313" key="8">
    <source>
        <dbReference type="EMBL" id="KAK9759873.1"/>
    </source>
</evidence>
<feature type="domain" description="Transforming acidic coiled-coil-containing protein C-terminal" evidence="7">
    <location>
        <begin position="113"/>
        <end position="284"/>
    </location>
</feature>
<feature type="coiled-coil region" evidence="6">
    <location>
        <begin position="205"/>
        <end position="289"/>
    </location>
</feature>
<organism evidence="8 9">
    <name type="scientific">Basidiobolus ranarum</name>
    <dbReference type="NCBI Taxonomy" id="34480"/>
    <lineage>
        <taxon>Eukaryota</taxon>
        <taxon>Fungi</taxon>
        <taxon>Fungi incertae sedis</taxon>
        <taxon>Zoopagomycota</taxon>
        <taxon>Entomophthoromycotina</taxon>
        <taxon>Basidiobolomycetes</taxon>
        <taxon>Basidiobolales</taxon>
        <taxon>Basidiobolaceae</taxon>
        <taxon>Basidiobolus</taxon>
    </lineage>
</organism>
<keyword evidence="3" id="KW-0963">Cytoplasm</keyword>
<gene>
    <name evidence="8" type="ORF">K7432_016651</name>
</gene>
<name>A0ABR2WEE7_9FUNG</name>
<evidence type="ECO:0000256" key="3">
    <source>
        <dbReference type="ARBA" id="ARBA00022490"/>
    </source>
</evidence>
<dbReference type="InterPro" id="IPR007707">
    <property type="entry name" value="TACC_C"/>
</dbReference>
<sequence>METMGMTKETSQANVLSPKDYLLDSSDVYVPLVEPKYTKQERERIKKTFEEQVGQELEYLRAELAEATRVREDFEDRMIETTEEAESIKEKILEITEGPQEGSNSDLETDEALEYEIEILERELKLRDQEAELWDQEILRYTDEEKKLTVMVEAEAEERQSLEFEMSDKKERYEADLTIAIMEMDVLKESLQDTQKETDHIRKVFSQLKERYDKLKKVYESTRKNEENLANMIRRLQQDVHTSEERVSILKNYRNERAEEADMHIAEERSKYQSDIMDYKAQLQATLEEAIQMKDGFDNMITQLSLINENADDDIDMSKSYLP</sequence>
<keyword evidence="9" id="KW-1185">Reference proteome</keyword>
<evidence type="ECO:0000313" key="9">
    <source>
        <dbReference type="Proteomes" id="UP001479436"/>
    </source>
</evidence>
<comment type="caution">
    <text evidence="8">The sequence shown here is derived from an EMBL/GenBank/DDBJ whole genome shotgun (WGS) entry which is preliminary data.</text>
</comment>
<protein>
    <recommendedName>
        <fullName evidence="7">Transforming acidic coiled-coil-containing protein C-terminal domain-containing protein</fullName>
    </recommendedName>
</protein>
<keyword evidence="4 6" id="KW-0175">Coiled coil</keyword>
<feature type="coiled-coil region" evidence="6">
    <location>
        <begin position="57"/>
        <end position="91"/>
    </location>
</feature>
<proteinExistence type="inferred from homology"/>
<keyword evidence="5" id="KW-0206">Cytoskeleton</keyword>